<proteinExistence type="predicted"/>
<dbReference type="RefSeq" id="WP_062225818.1">
    <property type="nucleotide sequence ID" value="NZ_BBWR01000002.1"/>
</dbReference>
<dbReference type="EMBL" id="LC066377">
    <property type="protein sequence ID" value="BAT28639.1"/>
    <property type="molecule type" value="Genomic_DNA"/>
</dbReference>
<reference evidence="1" key="1">
    <citation type="journal article" date="2015" name="Proc. Natl. Acad. Sci. U.S.A.">
        <title>Bacterial clade with the ribosomal RNA operon on a small plasmid rather than the chromosome.</title>
        <authorList>
            <person name="Anda M."/>
            <person name="Ohtsubo Y."/>
            <person name="Okubo T."/>
            <person name="Sugawara M."/>
            <person name="Nagata Y."/>
            <person name="Tsuda M."/>
            <person name="Minamisawa K."/>
            <person name="Mitsui H."/>
        </authorList>
    </citation>
    <scope>NUCLEOTIDE SEQUENCE</scope>
    <source>
        <strain evidence="1">JCM 14755</strain>
    </source>
</reference>
<dbReference type="Pfam" id="PF06169">
    <property type="entry name" value="DUF982"/>
    <property type="match status" value="1"/>
</dbReference>
<dbReference type="OrthoDB" id="8388069at2"/>
<dbReference type="Gene3D" id="6.10.250.730">
    <property type="match status" value="1"/>
</dbReference>
<organism evidence="1">
    <name type="scientific">Aureimonas frigidaquae</name>
    <dbReference type="NCBI Taxonomy" id="424757"/>
    <lineage>
        <taxon>Bacteria</taxon>
        <taxon>Pseudomonadati</taxon>
        <taxon>Pseudomonadota</taxon>
        <taxon>Alphaproteobacteria</taxon>
        <taxon>Hyphomicrobiales</taxon>
        <taxon>Aurantimonadaceae</taxon>
        <taxon>Aureimonas</taxon>
    </lineage>
</organism>
<name>A0A0P0Z496_9HYPH</name>
<evidence type="ECO:0008006" key="2">
    <source>
        <dbReference type="Google" id="ProtNLM"/>
    </source>
</evidence>
<dbReference type="InterPro" id="IPR010385">
    <property type="entry name" value="DUF982"/>
</dbReference>
<protein>
    <recommendedName>
        <fullName evidence="2">DUF982 domain-containing protein</fullName>
    </recommendedName>
</protein>
<sequence>MQKDAFREPVTVLVGIGIPVDVASVRDAFELMLDWPYRRRRIGHNACMNTCRKVLNGRGTVTEAREAFIAFADEAGILVPRIDEAMMAQSLSQPRITA</sequence>
<accession>A0A0P0Z496</accession>
<evidence type="ECO:0000313" key="1">
    <source>
        <dbReference type="EMBL" id="BAT28639.1"/>
    </source>
</evidence>
<dbReference type="AlphaFoldDB" id="A0A0P0Z496"/>